<feature type="region of interest" description="Disordered" evidence="2">
    <location>
        <begin position="119"/>
        <end position="281"/>
    </location>
</feature>
<sequence>MDEAEKYKQRLEAIAEKRRLQEEQDKARREMEDEKLRQQQLKRKSLRDQWLMEGAPMSPTSPNTKNLLSSLWDSQDTEKPGDKLQAENQQLSEELQEQQKAVKTLHPAAEKVPALLQNGENKATEPETSGVEVTFVQTPPEVETAAALTNGEGDVEPNTPEQNKLNPNGLDRVTEGVDRTESASAPNASVNEEGVEEGILVMRAEPVFITDDGPEEDQQESDQTPLSHPENGNEMGEDTEQVVTTEPVPGSLTEPENNEATREAHKPTGGEDEEEEGEVKLNKIIEAEMMAEDQEKVEDLVVDQLQSPADAVEGAAVALVPVYSEASPAALSPQPEVQIKDEASAAPDEEERERKVEDPVRQSGSFQEVSLAEPQENQRTTMEPREQEPLLVKAKASYVYDESAGSNGPSHAETQNPPRTSQGDETGSPKRKTCQCCSVM</sequence>
<reference evidence="3" key="2">
    <citation type="submission" date="2016-06" db="EMBL/GenBank/DDBJ databases">
        <title>The genome of a short-lived fish provides insights into sex chromosome evolution and the genetic control of aging.</title>
        <authorList>
            <person name="Reichwald K."/>
            <person name="Felder M."/>
            <person name="Petzold A."/>
            <person name="Koch P."/>
            <person name="Groth M."/>
            <person name="Platzer M."/>
        </authorList>
    </citation>
    <scope>NUCLEOTIDE SEQUENCE</scope>
    <source>
        <tissue evidence="3">Brain</tissue>
    </source>
</reference>
<dbReference type="PANTHER" id="PTHR47528">
    <property type="entry name" value="PARALEMMIN-3"/>
    <property type="match status" value="1"/>
</dbReference>
<protein>
    <submittedName>
        <fullName evidence="3">Paralemmin 3</fullName>
    </submittedName>
</protein>
<feature type="compositionally biased region" description="Basic and acidic residues" evidence="2">
    <location>
        <begin position="76"/>
        <end position="85"/>
    </location>
</feature>
<evidence type="ECO:0000256" key="2">
    <source>
        <dbReference type="SAM" id="MobiDB-lite"/>
    </source>
</evidence>
<dbReference type="Pfam" id="PF03285">
    <property type="entry name" value="Paralemmin"/>
    <property type="match status" value="1"/>
</dbReference>
<organism evidence="3">
    <name type="scientific">Nothobranchius kadleci</name>
    <name type="common">African annual killifish</name>
    <dbReference type="NCBI Taxonomy" id="1051664"/>
    <lineage>
        <taxon>Eukaryota</taxon>
        <taxon>Metazoa</taxon>
        <taxon>Chordata</taxon>
        <taxon>Craniata</taxon>
        <taxon>Vertebrata</taxon>
        <taxon>Euteleostomi</taxon>
        <taxon>Actinopterygii</taxon>
        <taxon>Neopterygii</taxon>
        <taxon>Teleostei</taxon>
        <taxon>Neoteleostei</taxon>
        <taxon>Acanthomorphata</taxon>
        <taxon>Ovalentaria</taxon>
        <taxon>Atherinomorphae</taxon>
        <taxon>Cyprinodontiformes</taxon>
        <taxon>Nothobranchiidae</taxon>
        <taxon>Nothobranchius</taxon>
    </lineage>
</organism>
<evidence type="ECO:0000313" key="3">
    <source>
        <dbReference type="EMBL" id="SBQ41208.1"/>
    </source>
</evidence>
<keyword evidence="1" id="KW-0175">Coiled coil</keyword>
<feature type="compositionally biased region" description="Basic and acidic residues" evidence="2">
    <location>
        <begin position="172"/>
        <end position="181"/>
    </location>
</feature>
<feature type="compositionally biased region" description="Basic and acidic residues" evidence="2">
    <location>
        <begin position="16"/>
        <end position="37"/>
    </location>
</feature>
<dbReference type="InterPro" id="IPR004965">
    <property type="entry name" value="Paralemmin"/>
</dbReference>
<gene>
    <name evidence="3" type="primary">PALM3</name>
</gene>
<feature type="compositionally biased region" description="Polar residues" evidence="2">
    <location>
        <begin position="58"/>
        <end position="74"/>
    </location>
</feature>
<accession>A0A1A8E5G1</accession>
<dbReference type="PANTHER" id="PTHR47528:SF1">
    <property type="entry name" value="PARALEMMIN-3"/>
    <property type="match status" value="1"/>
</dbReference>
<reference evidence="3" key="1">
    <citation type="submission" date="2016-05" db="EMBL/GenBank/DDBJ databases">
        <authorList>
            <person name="Lavstsen T."/>
            <person name="Jespersen J.S."/>
        </authorList>
    </citation>
    <scope>NUCLEOTIDE SEQUENCE</scope>
    <source>
        <tissue evidence="3">Brain</tissue>
    </source>
</reference>
<dbReference type="EMBL" id="HAEA01012728">
    <property type="protein sequence ID" value="SBQ41208.1"/>
    <property type="molecule type" value="Transcribed_RNA"/>
</dbReference>
<feature type="region of interest" description="Disordered" evidence="2">
    <location>
        <begin position="328"/>
        <end position="440"/>
    </location>
</feature>
<dbReference type="InterPro" id="IPR024149">
    <property type="entry name" value="Paralemmin-3"/>
</dbReference>
<name>A0A1A8E5G1_NOTKA</name>
<feature type="compositionally biased region" description="Polar residues" evidence="2">
    <location>
        <begin position="404"/>
        <end position="425"/>
    </location>
</feature>
<dbReference type="AlphaFoldDB" id="A0A1A8E5G1"/>
<feature type="compositionally biased region" description="Basic and acidic residues" evidence="2">
    <location>
        <begin position="259"/>
        <end position="269"/>
    </location>
</feature>
<evidence type="ECO:0000256" key="1">
    <source>
        <dbReference type="ARBA" id="ARBA00023054"/>
    </source>
</evidence>
<proteinExistence type="predicted"/>
<feature type="region of interest" description="Disordered" evidence="2">
    <location>
        <begin position="16"/>
        <end position="104"/>
    </location>
</feature>